<evidence type="ECO:0000313" key="1">
    <source>
        <dbReference type="EMBL" id="KAK2198013.1"/>
    </source>
</evidence>
<keyword evidence="2" id="KW-1185">Reference proteome</keyword>
<sequence>MATDLEGLNPFNGSFAFDRELIGHQRGARCGCCIDQEHISCLVGSQSIIESAAAFGFEYLITGGVDGDVLVWKCTPEGSIELLHMFLAHVNTVMAICPSRLLNDLHDPELEGLDPTRVSFVDAALCIYTAGRDKLIHRYTLLGRKLLTLDVCCMHPILIYRGTMMSFAVL</sequence>
<dbReference type="InterPro" id="IPR036322">
    <property type="entry name" value="WD40_repeat_dom_sf"/>
</dbReference>
<dbReference type="Proteomes" id="UP001214638">
    <property type="component" value="Unassembled WGS sequence"/>
</dbReference>
<dbReference type="AlphaFoldDB" id="A0AAD9PP91"/>
<accession>A0AAD9PP91</accession>
<name>A0AAD9PP91_9APIC</name>
<comment type="caution">
    <text evidence="1">The sequence shown here is derived from an EMBL/GenBank/DDBJ whole genome shotgun (WGS) entry which is preliminary data.</text>
</comment>
<dbReference type="GeneID" id="94335316"/>
<reference evidence="1" key="1">
    <citation type="journal article" date="2023" name="Nat. Microbiol.">
        <title>Babesia duncani multi-omics identifies virulence factors and drug targets.</title>
        <authorList>
            <person name="Singh P."/>
            <person name="Lonardi S."/>
            <person name="Liang Q."/>
            <person name="Vydyam P."/>
            <person name="Khabirova E."/>
            <person name="Fang T."/>
            <person name="Gihaz S."/>
            <person name="Thekkiniath J."/>
            <person name="Munshi M."/>
            <person name="Abel S."/>
            <person name="Ciampossin L."/>
            <person name="Batugedara G."/>
            <person name="Gupta M."/>
            <person name="Lu X.M."/>
            <person name="Lenz T."/>
            <person name="Chakravarty S."/>
            <person name="Cornillot E."/>
            <person name="Hu Y."/>
            <person name="Ma W."/>
            <person name="Gonzalez L.M."/>
            <person name="Sanchez S."/>
            <person name="Estrada K."/>
            <person name="Sanchez-Flores A."/>
            <person name="Montero E."/>
            <person name="Harb O.S."/>
            <person name="Le Roch K.G."/>
            <person name="Mamoun C.B."/>
        </authorList>
    </citation>
    <scope>NUCLEOTIDE SEQUENCE</scope>
    <source>
        <strain evidence="1">WA1</strain>
    </source>
</reference>
<dbReference type="EMBL" id="JALLKP010000001">
    <property type="protein sequence ID" value="KAK2198013.1"/>
    <property type="molecule type" value="Genomic_DNA"/>
</dbReference>
<organism evidence="1 2">
    <name type="scientific">Babesia duncani</name>
    <dbReference type="NCBI Taxonomy" id="323732"/>
    <lineage>
        <taxon>Eukaryota</taxon>
        <taxon>Sar</taxon>
        <taxon>Alveolata</taxon>
        <taxon>Apicomplexa</taxon>
        <taxon>Aconoidasida</taxon>
        <taxon>Piroplasmida</taxon>
        <taxon>Babesiidae</taxon>
        <taxon>Babesia</taxon>
    </lineage>
</organism>
<proteinExistence type="predicted"/>
<protein>
    <submittedName>
        <fullName evidence="1">WD40-repeat-containing domain superfamily</fullName>
    </submittedName>
</protein>
<dbReference type="RefSeq" id="XP_067804855.1">
    <property type="nucleotide sequence ID" value="XM_067946064.1"/>
</dbReference>
<dbReference type="KEGG" id="bdw:94335316"/>
<dbReference type="SUPFAM" id="SSF50978">
    <property type="entry name" value="WD40 repeat-like"/>
    <property type="match status" value="1"/>
</dbReference>
<evidence type="ECO:0000313" key="2">
    <source>
        <dbReference type="Proteomes" id="UP001214638"/>
    </source>
</evidence>
<gene>
    <name evidence="1" type="ORF">BdWA1_001018</name>
</gene>